<name>A0A840I2U8_9PROT</name>
<dbReference type="Proteomes" id="UP000563524">
    <property type="component" value="Unassembled WGS sequence"/>
</dbReference>
<dbReference type="InterPro" id="IPR009964">
    <property type="entry name" value="DUF1491"/>
</dbReference>
<proteinExistence type="predicted"/>
<comment type="caution">
    <text evidence="1">The sequence shown here is derived from an EMBL/GenBank/DDBJ whole genome shotgun (WGS) entry which is preliminary data.</text>
</comment>
<dbReference type="RefSeq" id="WP_183816463.1">
    <property type="nucleotide sequence ID" value="NZ_JACHOB010000001.1"/>
</dbReference>
<gene>
    <name evidence="1" type="ORF">GGQ59_001044</name>
</gene>
<evidence type="ECO:0000313" key="2">
    <source>
        <dbReference type="Proteomes" id="UP000563524"/>
    </source>
</evidence>
<evidence type="ECO:0000313" key="1">
    <source>
        <dbReference type="EMBL" id="MBB4658544.1"/>
    </source>
</evidence>
<sequence length="101" mass="11030">MNRLKTHVVTGALIRRAQAAGVFATVLHRGDPDAGLLYAVTREPGGVGLYAYLHDEGWQPRSEEGATEADVASRIEQEREFDRDLWVIELDGRGAAAVLAE</sequence>
<dbReference type="EMBL" id="JACHOB010000001">
    <property type="protein sequence ID" value="MBB4658544.1"/>
    <property type="molecule type" value="Genomic_DNA"/>
</dbReference>
<reference evidence="1 2" key="1">
    <citation type="submission" date="2020-08" db="EMBL/GenBank/DDBJ databases">
        <title>Genomic Encyclopedia of Type Strains, Phase IV (KMG-IV): sequencing the most valuable type-strain genomes for metagenomic binning, comparative biology and taxonomic classification.</title>
        <authorList>
            <person name="Goeker M."/>
        </authorList>
    </citation>
    <scope>NUCLEOTIDE SEQUENCE [LARGE SCALE GENOMIC DNA]</scope>
    <source>
        <strain evidence="1 2">DSM 102850</strain>
    </source>
</reference>
<dbReference type="AlphaFoldDB" id="A0A840I2U8"/>
<protein>
    <recommendedName>
        <fullName evidence="3">DUF1491 family protein</fullName>
    </recommendedName>
</protein>
<dbReference type="Pfam" id="PF07372">
    <property type="entry name" value="DUF1491"/>
    <property type="match status" value="1"/>
</dbReference>
<accession>A0A840I2U8</accession>
<dbReference type="Gene3D" id="3.40.1530.20">
    <property type="entry name" value="Protein of unknown function (DUF1491)"/>
    <property type="match status" value="1"/>
</dbReference>
<evidence type="ECO:0008006" key="3">
    <source>
        <dbReference type="Google" id="ProtNLM"/>
    </source>
</evidence>
<keyword evidence="2" id="KW-1185">Reference proteome</keyword>
<organism evidence="1 2">
    <name type="scientific">Parvularcula dongshanensis</name>
    <dbReference type="NCBI Taxonomy" id="1173995"/>
    <lineage>
        <taxon>Bacteria</taxon>
        <taxon>Pseudomonadati</taxon>
        <taxon>Pseudomonadota</taxon>
        <taxon>Alphaproteobacteria</taxon>
        <taxon>Parvularculales</taxon>
        <taxon>Parvularculaceae</taxon>
        <taxon>Parvularcula</taxon>
    </lineage>
</organism>